<dbReference type="SUPFAM" id="SSF46785">
    <property type="entry name" value="Winged helix' DNA-binding domain"/>
    <property type="match status" value="1"/>
</dbReference>
<dbReference type="Proteomes" id="UP000760480">
    <property type="component" value="Unassembled WGS sequence"/>
</dbReference>
<comment type="subunit">
    <text evidence="3 12">Homodimer.</text>
</comment>
<evidence type="ECO:0000313" key="14">
    <source>
        <dbReference type="Proteomes" id="UP000760480"/>
    </source>
</evidence>
<keyword evidence="8 12" id="KW-0862">Zinc</keyword>
<keyword evidence="12" id="KW-0408">Iron</keyword>
<dbReference type="PANTHER" id="PTHR33202:SF2">
    <property type="entry name" value="FERRIC UPTAKE REGULATION PROTEIN"/>
    <property type="match status" value="1"/>
</dbReference>
<reference evidence="13 14" key="1">
    <citation type="submission" date="2019-03" db="EMBL/GenBank/DDBJ databases">
        <title>Metabolic reconstructions from genomes of highly enriched 'Candidatus Accumulibacter' and 'Candidatus Competibacter' bioreactor populations.</title>
        <authorList>
            <person name="Annavajhala M.K."/>
            <person name="Welles L."/>
            <person name="Abbas B."/>
            <person name="Sorokin D."/>
            <person name="Park H."/>
            <person name="Van Loosdrecht M."/>
            <person name="Chandran K."/>
        </authorList>
    </citation>
    <scope>NUCLEOTIDE SEQUENCE [LARGE SCALE GENOMIC DNA]</scope>
    <source>
        <strain evidence="13 14">SBR_G</strain>
    </source>
</reference>
<evidence type="ECO:0000256" key="4">
    <source>
        <dbReference type="ARBA" id="ARBA00020910"/>
    </source>
</evidence>
<dbReference type="EMBL" id="SPMZ01000031">
    <property type="protein sequence ID" value="NMQ19758.1"/>
    <property type="molecule type" value="Genomic_DNA"/>
</dbReference>
<keyword evidence="11 12" id="KW-0804">Transcription</keyword>
<dbReference type="InterPro" id="IPR043135">
    <property type="entry name" value="Fur_C"/>
</dbReference>
<keyword evidence="10 12" id="KW-0238">DNA-binding</keyword>
<organism evidence="13 14">
    <name type="scientific">Candidatus Competibacter phosphatis</name>
    <dbReference type="NCBI Taxonomy" id="221280"/>
    <lineage>
        <taxon>Bacteria</taxon>
        <taxon>Pseudomonadati</taxon>
        <taxon>Pseudomonadota</taxon>
        <taxon>Gammaproteobacteria</taxon>
        <taxon>Candidatus Competibacteraceae</taxon>
        <taxon>Candidatus Competibacter</taxon>
    </lineage>
</organism>
<proteinExistence type="inferred from homology"/>
<keyword evidence="7 12" id="KW-0479">Metal-binding</keyword>
<evidence type="ECO:0000256" key="9">
    <source>
        <dbReference type="ARBA" id="ARBA00023015"/>
    </source>
</evidence>
<comment type="similarity">
    <text evidence="2 12">Belongs to the Fur family.</text>
</comment>
<dbReference type="Gene3D" id="1.10.10.10">
    <property type="entry name" value="Winged helix-like DNA-binding domain superfamily/Winged helix DNA-binding domain"/>
    <property type="match status" value="1"/>
</dbReference>
<accession>A0ABX1TNQ0</accession>
<sequence>MGSKELKQAGLKVTLPRMKILDILQQQENAHLSAETIYRALIDSGEEIGLATVYRVLTQFESAGLVKRHHFEGGQSVFEVNQGDHHDHIVCLECGRIEEFCDEEIERRQHAIARRLGFELAEHCLILYGHCTRADCQHVPAPDGEDSEPTTERGEH</sequence>
<dbReference type="NCBIfam" id="NF006999">
    <property type="entry name" value="PRK09462.1"/>
    <property type="match status" value="1"/>
</dbReference>
<dbReference type="RefSeq" id="WP_169249018.1">
    <property type="nucleotide sequence ID" value="NZ_SPMZ01000031.1"/>
</dbReference>
<evidence type="ECO:0000256" key="10">
    <source>
        <dbReference type="ARBA" id="ARBA00023125"/>
    </source>
</evidence>
<dbReference type="Pfam" id="PF01475">
    <property type="entry name" value="FUR"/>
    <property type="match status" value="1"/>
</dbReference>
<evidence type="ECO:0000256" key="5">
    <source>
        <dbReference type="ARBA" id="ARBA00022490"/>
    </source>
</evidence>
<evidence type="ECO:0000256" key="11">
    <source>
        <dbReference type="ARBA" id="ARBA00023163"/>
    </source>
</evidence>
<keyword evidence="9 12" id="KW-0805">Transcription regulation</keyword>
<evidence type="ECO:0000256" key="2">
    <source>
        <dbReference type="ARBA" id="ARBA00007957"/>
    </source>
</evidence>
<dbReference type="InterPro" id="IPR036388">
    <property type="entry name" value="WH-like_DNA-bd_sf"/>
</dbReference>
<protein>
    <recommendedName>
        <fullName evidence="4 12">Ferric uptake regulation protein</fullName>
    </recommendedName>
</protein>
<keyword evidence="5 12" id="KW-0963">Cytoplasm</keyword>
<dbReference type="PANTHER" id="PTHR33202">
    <property type="entry name" value="ZINC UPTAKE REGULATION PROTEIN"/>
    <property type="match status" value="1"/>
</dbReference>
<evidence type="ECO:0000313" key="13">
    <source>
        <dbReference type="EMBL" id="NMQ19758.1"/>
    </source>
</evidence>
<evidence type="ECO:0000256" key="3">
    <source>
        <dbReference type="ARBA" id="ARBA00011738"/>
    </source>
</evidence>
<evidence type="ECO:0000256" key="6">
    <source>
        <dbReference type="ARBA" id="ARBA00022491"/>
    </source>
</evidence>
<dbReference type="CDD" id="cd07153">
    <property type="entry name" value="Fur_like"/>
    <property type="match status" value="1"/>
</dbReference>
<dbReference type="InterPro" id="IPR036390">
    <property type="entry name" value="WH_DNA-bd_sf"/>
</dbReference>
<evidence type="ECO:0000256" key="1">
    <source>
        <dbReference type="ARBA" id="ARBA00004496"/>
    </source>
</evidence>
<dbReference type="Gene3D" id="3.30.1490.190">
    <property type="match status" value="1"/>
</dbReference>
<comment type="subcellular location">
    <subcellularLocation>
        <location evidence="1 12">Cytoplasm</location>
    </subcellularLocation>
</comment>
<evidence type="ECO:0000256" key="12">
    <source>
        <dbReference type="RuleBase" id="RU364037"/>
    </source>
</evidence>
<dbReference type="InterPro" id="IPR002481">
    <property type="entry name" value="FUR"/>
</dbReference>
<evidence type="ECO:0000256" key="8">
    <source>
        <dbReference type="ARBA" id="ARBA00022833"/>
    </source>
</evidence>
<comment type="caution">
    <text evidence="13">The sequence shown here is derived from an EMBL/GenBank/DDBJ whole genome shotgun (WGS) entry which is preliminary data.</text>
</comment>
<evidence type="ECO:0000256" key="7">
    <source>
        <dbReference type="ARBA" id="ARBA00022723"/>
    </source>
</evidence>
<gene>
    <name evidence="12 13" type="primary">fur</name>
    <name evidence="13" type="ORF">E4P82_11430</name>
</gene>
<keyword evidence="14" id="KW-1185">Reference proteome</keyword>
<keyword evidence="6 12" id="KW-0678">Repressor</keyword>
<name>A0ABX1TNQ0_9GAMM</name>